<evidence type="ECO:0008006" key="8">
    <source>
        <dbReference type="Google" id="ProtNLM"/>
    </source>
</evidence>
<sequence length="342" mass="36917">MDVAGPVNRPHRDTDPSVIVADDSLTATEARYVTAARAANTMRGYRSDWAEFTTWCTTTNTASLPAEAAAITGYLTTLAERGAKVGTMSRRLSAIKFAHTVHDLPDPTTNARVLAVWEGIRRTHTTPPEQATPLMPPLLFDVLDACPVTRTWTAPGRPAEPDLAGLRDRALLLVGFVTALRRSELAALDVAHLSDHPNGLVLSIARSKTNQTGEHAELVVAPHGTHPARSPVAALQAWMAAADITDGPVFRPVSKGNRPLPRRLHPESINTLVQNAIARAGIDPRPYSAHSLRAGFVTHAHLRGASDRAIAHQTRHRSLATIGTYVRIHQAWDDNAATQLGL</sequence>
<keyword evidence="1 3" id="KW-0238">DNA-binding</keyword>
<gene>
    <name evidence="6" type="ORF">Y900_030840</name>
</gene>
<dbReference type="GO" id="GO:0015074">
    <property type="term" value="P:DNA integration"/>
    <property type="evidence" value="ECO:0007669"/>
    <property type="project" value="InterPro"/>
</dbReference>
<dbReference type="InterPro" id="IPR052925">
    <property type="entry name" value="Phage_Integrase-like_Recomb"/>
</dbReference>
<dbReference type="SUPFAM" id="SSF47823">
    <property type="entry name" value="lambda integrase-like, N-terminal domain"/>
    <property type="match status" value="1"/>
</dbReference>
<evidence type="ECO:0000259" key="5">
    <source>
        <dbReference type="PROSITE" id="PS51900"/>
    </source>
</evidence>
<organism evidence="6 7">
    <name type="scientific">Mycolicibacterium aromaticivorans JS19b1 = JCM 16368</name>
    <dbReference type="NCBI Taxonomy" id="1440774"/>
    <lineage>
        <taxon>Bacteria</taxon>
        <taxon>Bacillati</taxon>
        <taxon>Actinomycetota</taxon>
        <taxon>Actinomycetes</taxon>
        <taxon>Mycobacteriales</taxon>
        <taxon>Mycobacteriaceae</taxon>
        <taxon>Mycolicibacterium</taxon>
    </lineage>
</organism>
<reference evidence="6" key="1">
    <citation type="submission" date="2014-05" db="EMBL/GenBank/DDBJ databases">
        <title>Genome sequence of Mycobacterium aromaticivorans strain JS19b1T (= DSM 45407T).</title>
        <authorList>
            <person name="Kwak Y."/>
            <person name="Park G.-S."/>
            <person name="Li Q.X."/>
            <person name="Lee S.-E."/>
            <person name="Shin J.-H."/>
        </authorList>
    </citation>
    <scope>NUCLEOTIDE SEQUENCE [LARGE SCALE GENOMIC DNA]</scope>
    <source>
        <strain evidence="6">JS19b1</strain>
    </source>
</reference>
<evidence type="ECO:0000256" key="1">
    <source>
        <dbReference type="ARBA" id="ARBA00023125"/>
    </source>
</evidence>
<comment type="caution">
    <text evidence="6">The sequence shown here is derived from an EMBL/GenBank/DDBJ whole genome shotgun (WGS) entry which is preliminary data.</text>
</comment>
<dbReference type="InterPro" id="IPR002104">
    <property type="entry name" value="Integrase_catalytic"/>
</dbReference>
<name>A0A064CDA8_9MYCO</name>
<evidence type="ECO:0000313" key="6">
    <source>
        <dbReference type="EMBL" id="KDE96727.1"/>
    </source>
</evidence>
<dbReference type="PROSITE" id="PS51898">
    <property type="entry name" value="TYR_RECOMBINASE"/>
    <property type="match status" value="1"/>
</dbReference>
<dbReference type="InterPro" id="IPR044068">
    <property type="entry name" value="CB"/>
</dbReference>
<dbReference type="InterPro" id="IPR011010">
    <property type="entry name" value="DNA_brk_join_enz"/>
</dbReference>
<dbReference type="SUPFAM" id="SSF56349">
    <property type="entry name" value="DNA breaking-rejoining enzymes"/>
    <property type="match status" value="1"/>
</dbReference>
<dbReference type="STRING" id="1440774.Y900_030840"/>
<dbReference type="eggNOG" id="COG4974">
    <property type="taxonomic scope" value="Bacteria"/>
</dbReference>
<dbReference type="Proteomes" id="UP000022835">
    <property type="component" value="Unassembled WGS sequence"/>
</dbReference>
<evidence type="ECO:0000313" key="7">
    <source>
        <dbReference type="Proteomes" id="UP000022835"/>
    </source>
</evidence>
<keyword evidence="7" id="KW-1185">Reference proteome</keyword>
<feature type="domain" description="Core-binding (CB)" evidence="5">
    <location>
        <begin position="23"/>
        <end position="103"/>
    </location>
</feature>
<protein>
    <recommendedName>
        <fullName evidence="8">Integrase</fullName>
    </recommendedName>
</protein>
<dbReference type="Pfam" id="PF00589">
    <property type="entry name" value="Phage_integrase"/>
    <property type="match status" value="1"/>
</dbReference>
<dbReference type="PANTHER" id="PTHR34605">
    <property type="entry name" value="PHAGE_INTEGRASE DOMAIN-CONTAINING PROTEIN"/>
    <property type="match status" value="1"/>
</dbReference>
<accession>A0A064CDA8</accession>
<proteinExistence type="predicted"/>
<evidence type="ECO:0000256" key="3">
    <source>
        <dbReference type="PROSITE-ProRule" id="PRU01248"/>
    </source>
</evidence>
<evidence type="ECO:0000256" key="2">
    <source>
        <dbReference type="ARBA" id="ARBA00023172"/>
    </source>
</evidence>
<dbReference type="InterPro" id="IPR010998">
    <property type="entry name" value="Integrase_recombinase_N"/>
</dbReference>
<feature type="domain" description="Tyr recombinase" evidence="4">
    <location>
        <begin position="138"/>
        <end position="340"/>
    </location>
</feature>
<dbReference type="Gene3D" id="1.10.150.130">
    <property type="match status" value="1"/>
</dbReference>
<dbReference type="InterPro" id="IPR013762">
    <property type="entry name" value="Integrase-like_cat_sf"/>
</dbReference>
<dbReference type="PROSITE" id="PS51900">
    <property type="entry name" value="CB"/>
    <property type="match status" value="1"/>
</dbReference>
<evidence type="ECO:0000259" key="4">
    <source>
        <dbReference type="PROSITE" id="PS51898"/>
    </source>
</evidence>
<dbReference type="EMBL" id="JALN02000004">
    <property type="protein sequence ID" value="KDE96727.1"/>
    <property type="molecule type" value="Genomic_DNA"/>
</dbReference>
<dbReference type="AlphaFoldDB" id="A0A064CDA8"/>
<dbReference type="CDD" id="cd00799">
    <property type="entry name" value="INT_Cre_C"/>
    <property type="match status" value="1"/>
</dbReference>
<dbReference type="Gene3D" id="1.10.443.10">
    <property type="entry name" value="Intergrase catalytic core"/>
    <property type="match status" value="1"/>
</dbReference>
<dbReference type="PANTHER" id="PTHR34605:SF3">
    <property type="entry name" value="P CELL-TYPE AGGLUTINATION PROTEIN MAP4-LIKE-RELATED"/>
    <property type="match status" value="1"/>
</dbReference>
<dbReference type="GO" id="GO:0006310">
    <property type="term" value="P:DNA recombination"/>
    <property type="evidence" value="ECO:0007669"/>
    <property type="project" value="UniProtKB-KW"/>
</dbReference>
<keyword evidence="2" id="KW-0233">DNA recombination</keyword>
<dbReference type="GO" id="GO:0003677">
    <property type="term" value="F:DNA binding"/>
    <property type="evidence" value="ECO:0007669"/>
    <property type="project" value="UniProtKB-UniRule"/>
</dbReference>